<sequence>MAKSTSASKVGEVIKDSASQSISLLGRVHRFCRRLYRIVSSTVGLVVALIVYSVVGAAIFHAIEGRHEVAEKSEILALRERIINETWANFTEDFDAARAVEFAEHVRGELARYEAELHEAFLHGVNTDSDVYVWDFWSAFLFCATVYTTIVDRQTKYPRIMAILVLFSENQHHINFRFNITRGFSYSFKKRLRPYRPGHRRWTHRNHDLRPLRHPLVSHRDGRIRQEDDPGAEVPLVVCASILPNGHVQEGPRRQKPVKAIEKTIQRQMAKDKEPITEDTEEEELEQPAAYLIDDDFNLPPIIAIAITVVYICAGAAMYRKWESGWSYLDAFYFIFISISTVGFGDVLPDHPRYFLASSIYILLGLSLVAMVINVIMDVVSDTLNKAKVKVIDVGQKMGINLSAEDIDEAGTQKTEAKTAPTEK</sequence>
<evidence type="ECO:0000256" key="10">
    <source>
        <dbReference type="ARBA" id="ARBA00023136"/>
    </source>
</evidence>
<dbReference type="PANTHER" id="PTHR11003:SF335">
    <property type="entry name" value="POTASSIUM CHANNEL DOMAIN-CONTAINING PROTEIN"/>
    <property type="match status" value="1"/>
</dbReference>
<dbReference type="GO" id="GO:0005886">
    <property type="term" value="C:plasma membrane"/>
    <property type="evidence" value="ECO:0007669"/>
    <property type="project" value="TreeGrafter"/>
</dbReference>
<dbReference type="Proteomes" id="UP001208570">
    <property type="component" value="Unassembled WGS sequence"/>
</dbReference>
<feature type="transmembrane region" description="Helical" evidence="12">
    <location>
        <begin position="299"/>
        <end position="319"/>
    </location>
</feature>
<dbReference type="PRINTS" id="PR01095">
    <property type="entry name" value="TASKCHANNEL"/>
</dbReference>
<dbReference type="EMBL" id="JAODUP010000814">
    <property type="protein sequence ID" value="KAK2143771.1"/>
    <property type="molecule type" value="Genomic_DNA"/>
</dbReference>
<keyword evidence="6" id="KW-0631">Potassium channel</keyword>
<evidence type="ECO:0000256" key="11">
    <source>
        <dbReference type="ARBA" id="ARBA00023303"/>
    </source>
</evidence>
<keyword evidence="8 12" id="KW-1133">Transmembrane helix</keyword>
<comment type="caution">
    <text evidence="14">The sequence shown here is derived from an EMBL/GenBank/DDBJ whole genome shotgun (WGS) entry which is preliminary data.</text>
</comment>
<evidence type="ECO:0000256" key="2">
    <source>
        <dbReference type="ARBA" id="ARBA00006666"/>
    </source>
</evidence>
<evidence type="ECO:0000256" key="5">
    <source>
        <dbReference type="ARBA" id="ARBA00022692"/>
    </source>
</evidence>
<feature type="transmembrane region" description="Helical" evidence="12">
    <location>
        <begin position="35"/>
        <end position="63"/>
    </location>
</feature>
<dbReference type="SUPFAM" id="SSF81324">
    <property type="entry name" value="Voltage-gated potassium channels"/>
    <property type="match status" value="2"/>
</dbReference>
<evidence type="ECO:0000259" key="13">
    <source>
        <dbReference type="Pfam" id="PF07885"/>
    </source>
</evidence>
<dbReference type="InterPro" id="IPR003092">
    <property type="entry name" value="2pore_dom_K_chnl_TASK"/>
</dbReference>
<comment type="similarity">
    <text evidence="2">Belongs to the two pore domain potassium channel (TC 1.A.1.8) family.</text>
</comment>
<evidence type="ECO:0000256" key="7">
    <source>
        <dbReference type="ARBA" id="ARBA00022958"/>
    </source>
</evidence>
<proteinExistence type="inferred from homology"/>
<keyword evidence="10 12" id="KW-0472">Membrane</keyword>
<dbReference type="GO" id="GO:0030322">
    <property type="term" value="P:stabilization of membrane potential"/>
    <property type="evidence" value="ECO:0007669"/>
    <property type="project" value="TreeGrafter"/>
</dbReference>
<dbReference type="GO" id="GO:0015271">
    <property type="term" value="F:outward rectifier potassium channel activity"/>
    <property type="evidence" value="ECO:0007669"/>
    <property type="project" value="TreeGrafter"/>
</dbReference>
<evidence type="ECO:0000256" key="6">
    <source>
        <dbReference type="ARBA" id="ARBA00022826"/>
    </source>
</evidence>
<organism evidence="14 15">
    <name type="scientific">Paralvinella palmiformis</name>
    <dbReference type="NCBI Taxonomy" id="53620"/>
    <lineage>
        <taxon>Eukaryota</taxon>
        <taxon>Metazoa</taxon>
        <taxon>Spiralia</taxon>
        <taxon>Lophotrochozoa</taxon>
        <taxon>Annelida</taxon>
        <taxon>Polychaeta</taxon>
        <taxon>Sedentaria</taxon>
        <taxon>Canalipalpata</taxon>
        <taxon>Terebellida</taxon>
        <taxon>Terebelliformia</taxon>
        <taxon>Alvinellidae</taxon>
        <taxon>Paralvinella</taxon>
    </lineage>
</organism>
<keyword evidence="11" id="KW-0407">Ion channel</keyword>
<feature type="transmembrane region" description="Helical" evidence="12">
    <location>
        <begin position="355"/>
        <end position="377"/>
    </location>
</feature>
<reference evidence="14" key="1">
    <citation type="journal article" date="2023" name="Mol. Biol. Evol.">
        <title>Third-Generation Sequencing Reveals the Adaptive Role of the Epigenome in Three Deep-Sea Polychaetes.</title>
        <authorList>
            <person name="Perez M."/>
            <person name="Aroh O."/>
            <person name="Sun Y."/>
            <person name="Lan Y."/>
            <person name="Juniper S.K."/>
            <person name="Young C.R."/>
            <person name="Angers B."/>
            <person name="Qian P.Y."/>
        </authorList>
    </citation>
    <scope>NUCLEOTIDE SEQUENCE</scope>
    <source>
        <strain evidence="14">P08H-3</strain>
    </source>
</reference>
<dbReference type="AlphaFoldDB" id="A0AAD9MTZ8"/>
<protein>
    <recommendedName>
        <fullName evidence="13">Potassium channel domain-containing protein</fullName>
    </recommendedName>
</protein>
<dbReference type="PANTHER" id="PTHR11003">
    <property type="entry name" value="POTASSIUM CHANNEL, SUBFAMILY K"/>
    <property type="match status" value="1"/>
</dbReference>
<keyword evidence="7" id="KW-0630">Potassium</keyword>
<keyword evidence="3" id="KW-0813">Transport</keyword>
<keyword evidence="15" id="KW-1185">Reference proteome</keyword>
<evidence type="ECO:0000256" key="4">
    <source>
        <dbReference type="ARBA" id="ARBA00022538"/>
    </source>
</evidence>
<keyword evidence="4" id="KW-0633">Potassium transport</keyword>
<dbReference type="GO" id="GO:0022841">
    <property type="term" value="F:potassium ion leak channel activity"/>
    <property type="evidence" value="ECO:0007669"/>
    <property type="project" value="TreeGrafter"/>
</dbReference>
<evidence type="ECO:0000256" key="3">
    <source>
        <dbReference type="ARBA" id="ARBA00022448"/>
    </source>
</evidence>
<feature type="transmembrane region" description="Helical" evidence="12">
    <location>
        <begin position="331"/>
        <end position="348"/>
    </location>
</feature>
<evidence type="ECO:0000256" key="1">
    <source>
        <dbReference type="ARBA" id="ARBA00004141"/>
    </source>
</evidence>
<evidence type="ECO:0000256" key="9">
    <source>
        <dbReference type="ARBA" id="ARBA00023065"/>
    </source>
</evidence>
<keyword evidence="5 12" id="KW-0812">Transmembrane</keyword>
<keyword evidence="9" id="KW-0406">Ion transport</keyword>
<evidence type="ECO:0000313" key="15">
    <source>
        <dbReference type="Proteomes" id="UP001208570"/>
    </source>
</evidence>
<name>A0AAD9MTZ8_9ANNE</name>
<comment type="subcellular location">
    <subcellularLocation>
        <location evidence="1">Membrane</location>
        <topology evidence="1">Multi-pass membrane protein</topology>
    </subcellularLocation>
</comment>
<dbReference type="InterPro" id="IPR013099">
    <property type="entry name" value="K_chnl_dom"/>
</dbReference>
<evidence type="ECO:0000256" key="12">
    <source>
        <dbReference type="SAM" id="Phobius"/>
    </source>
</evidence>
<gene>
    <name evidence="14" type="ORF">LSH36_814g01034</name>
</gene>
<evidence type="ECO:0000256" key="8">
    <source>
        <dbReference type="ARBA" id="ARBA00022989"/>
    </source>
</evidence>
<dbReference type="Gene3D" id="1.10.287.70">
    <property type="match status" value="1"/>
</dbReference>
<dbReference type="Pfam" id="PF07885">
    <property type="entry name" value="Ion_trans_2"/>
    <property type="match status" value="1"/>
</dbReference>
<evidence type="ECO:0000313" key="14">
    <source>
        <dbReference type="EMBL" id="KAK2143771.1"/>
    </source>
</evidence>
<dbReference type="InterPro" id="IPR003280">
    <property type="entry name" value="2pore_dom_K_chnl"/>
</dbReference>
<feature type="domain" description="Potassium channel" evidence="13">
    <location>
        <begin position="307"/>
        <end position="381"/>
    </location>
</feature>
<accession>A0AAD9MTZ8</accession>
<feature type="transmembrane region" description="Helical" evidence="12">
    <location>
        <begin position="131"/>
        <end position="151"/>
    </location>
</feature>